<proteinExistence type="predicted"/>
<dbReference type="Proteomes" id="UP000031515">
    <property type="component" value="Unassembled WGS sequence"/>
</dbReference>
<evidence type="ECO:0000313" key="2">
    <source>
        <dbReference type="Proteomes" id="UP000031515"/>
    </source>
</evidence>
<dbReference type="InterPro" id="IPR011989">
    <property type="entry name" value="ARM-like"/>
</dbReference>
<reference evidence="1 2" key="1">
    <citation type="submission" date="2013-08" db="EMBL/GenBank/DDBJ databases">
        <title>Genome evolution of avian class.</title>
        <authorList>
            <person name="Zhang G."/>
            <person name="Li C."/>
        </authorList>
    </citation>
    <scope>NUCLEOTIDE SEQUENCE [LARGE SCALE GENOMIC DNA]</scope>
    <source>
        <strain evidence="1">M959</strain>
    </source>
</reference>
<name>A0A093DLW1_CHAPE</name>
<reference evidence="2" key="2">
    <citation type="journal article" date="2014" name="Science">
        <title>Comparative genomics reveals insights into avian genome evolution and adaptation.</title>
        <authorList>
            <consortium name="Avian Genome Consortium"/>
            <person name="Zhang G."/>
            <person name="Li C."/>
            <person name="Li Q."/>
            <person name="Li B."/>
            <person name="Larkin D.M."/>
            <person name="Lee C."/>
            <person name="Storz J.F."/>
            <person name="Antunes A."/>
            <person name="Greenwold M.J."/>
            <person name="Meredith R.W."/>
            <person name="Odeen A."/>
            <person name="Cui J."/>
            <person name="Zhou Q."/>
            <person name="Xu L."/>
            <person name="Pan H."/>
            <person name="Wang Z."/>
            <person name="Jin L."/>
            <person name="Zhang P."/>
            <person name="Hu H."/>
            <person name="Yang W."/>
            <person name="Hu J."/>
            <person name="Xiao J."/>
            <person name="Yang Z."/>
            <person name="Liu Y."/>
            <person name="Xie Q."/>
            <person name="Yu H."/>
            <person name="Lian J."/>
            <person name="Wen P."/>
            <person name="Zhang F."/>
            <person name="Li H."/>
            <person name="Zeng Y."/>
            <person name="Xiong Z."/>
            <person name="Liu S."/>
            <person name="Zhou L."/>
            <person name="Huang Z."/>
            <person name="An N."/>
            <person name="Wang J."/>
            <person name="Zheng Q."/>
            <person name="Xiong Y."/>
            <person name="Wang G."/>
            <person name="Wang B."/>
            <person name="Wang J."/>
            <person name="Fan Y."/>
            <person name="da Fonseca R.R."/>
            <person name="Alfaro-Nunez A."/>
            <person name="Schubert M."/>
            <person name="Orlando L."/>
            <person name="Mourier T."/>
            <person name="Howard J.T."/>
            <person name="Ganapathy G."/>
            <person name="Pfenning A."/>
            <person name="Whitney O."/>
            <person name="Rivas M.V."/>
            <person name="Hara E."/>
            <person name="Smith J."/>
            <person name="Farre M."/>
            <person name="Narayan J."/>
            <person name="Slavov G."/>
            <person name="Romanov M.N."/>
            <person name="Borges R."/>
            <person name="Machado J.P."/>
            <person name="Khan I."/>
            <person name="Springer M.S."/>
            <person name="Gatesy J."/>
            <person name="Hoffmann F.G."/>
            <person name="Opazo J.C."/>
            <person name="Hastad O."/>
            <person name="Sawyer R.H."/>
            <person name="Kim H."/>
            <person name="Kim K.W."/>
            <person name="Kim H.J."/>
            <person name="Cho S."/>
            <person name="Li N."/>
            <person name="Huang Y."/>
            <person name="Bruford M.W."/>
            <person name="Zhan X."/>
            <person name="Dixon A."/>
            <person name="Bertelsen M.F."/>
            <person name="Derryberry E."/>
            <person name="Warren W."/>
            <person name="Wilson R.K."/>
            <person name="Li S."/>
            <person name="Ray D.A."/>
            <person name="Green R.E."/>
            <person name="O'Brien S.J."/>
            <person name="Griffin D."/>
            <person name="Johnson W.E."/>
            <person name="Haussler D."/>
            <person name="Ryder O.A."/>
            <person name="Willerslev E."/>
            <person name="Graves G.R."/>
            <person name="Alstrom P."/>
            <person name="Fjeldsa J."/>
            <person name="Mindell D.P."/>
            <person name="Edwards S.V."/>
            <person name="Braun E.L."/>
            <person name="Rahbek C."/>
            <person name="Burt D.W."/>
            <person name="Houde P."/>
            <person name="Zhang Y."/>
            <person name="Yang H."/>
            <person name="Wang J."/>
            <person name="Jarvis E.D."/>
            <person name="Gilbert M.T."/>
            <person name="Wang J."/>
        </authorList>
    </citation>
    <scope>NUCLEOTIDE SEQUENCE [LARGE SCALE GENOMIC DNA]</scope>
</reference>
<feature type="non-terminal residue" evidence="1">
    <location>
        <position position="84"/>
    </location>
</feature>
<keyword evidence="2" id="KW-1185">Reference proteome</keyword>
<organism evidence="1 2">
    <name type="scientific">Chaetura pelagica</name>
    <name type="common">Chimney swift</name>
    <name type="synonym">Hirundo pelagica</name>
    <dbReference type="NCBI Taxonomy" id="8897"/>
    <lineage>
        <taxon>Eukaryota</taxon>
        <taxon>Metazoa</taxon>
        <taxon>Chordata</taxon>
        <taxon>Craniata</taxon>
        <taxon>Vertebrata</taxon>
        <taxon>Euteleostomi</taxon>
        <taxon>Archelosauria</taxon>
        <taxon>Archosauria</taxon>
        <taxon>Dinosauria</taxon>
        <taxon>Saurischia</taxon>
        <taxon>Theropoda</taxon>
        <taxon>Coelurosauria</taxon>
        <taxon>Aves</taxon>
        <taxon>Neognathae</taxon>
        <taxon>Neoaves</taxon>
        <taxon>Strisores</taxon>
        <taxon>Apodiformes</taxon>
        <taxon>Apodidae</taxon>
        <taxon>Apodinae</taxon>
        <taxon>Chaetura</taxon>
    </lineage>
</organism>
<dbReference type="Gene3D" id="1.25.10.10">
    <property type="entry name" value="Leucine-rich Repeat Variant"/>
    <property type="match status" value="1"/>
</dbReference>
<dbReference type="AlphaFoldDB" id="A0A093DLW1"/>
<evidence type="ECO:0000313" key="1">
    <source>
        <dbReference type="EMBL" id="KFU94897.1"/>
    </source>
</evidence>
<accession>A0A093DLW1</accession>
<protein>
    <submittedName>
        <fullName evidence="1">Protein FAM179A</fullName>
    </submittedName>
</protein>
<gene>
    <name evidence="1" type="ORF">M959_09600</name>
</gene>
<dbReference type="EMBL" id="KN127086">
    <property type="protein sequence ID" value="KFU94897.1"/>
    <property type="molecule type" value="Genomic_DNA"/>
</dbReference>
<sequence>MKGLKLLLDHCKSSPQFISTNIVQVFDIFVLTLQDFHKNVNQRVLEVFALMIPMLRGALQPVMVSLVTAIIDNLNSKHLGIYAA</sequence>